<dbReference type="InterPro" id="IPR050258">
    <property type="entry name" value="Leguminous_Lectin"/>
</dbReference>
<sequence length="296" mass="33351">MEPGIKGNAFFTASLQFKKPTASKRTKSFSIHFVFAIVSKAHQSGGHGFVFIVALSPNFSNAMGGRLFGLFSIRNNENTTNQIFVVEFNIVQHTNLHDIDESHVGVDINGVNSSVSEPAAYYTGNHKKEQGVLDGQTPIQAWIEYDGPMKQLNVTIAPLSHQLKPNCILNSRSIDLSPVLLEHMYVGFSFGTHKLVSKCYILAWSFAMDGKVLELDLSHLPSIPQDCTPLWKSFKLYLYISVALVALLFIIVTFSISYLTKRKRKLTSEKIEGWEMDYPHKLPYRVLTKIPRRLSR</sequence>
<dbReference type="AlphaFoldDB" id="A0A5K1HWJ3"/>
<keyword evidence="3" id="KW-0812">Transmembrane</keyword>
<dbReference type="GO" id="GO:0030246">
    <property type="term" value="F:carbohydrate binding"/>
    <property type="evidence" value="ECO:0007669"/>
    <property type="project" value="UniProtKB-KW"/>
</dbReference>
<organism evidence="5">
    <name type="scientific">Nymphaea colorata</name>
    <name type="common">pocket water lily</name>
    <dbReference type="NCBI Taxonomy" id="210225"/>
    <lineage>
        <taxon>Eukaryota</taxon>
        <taxon>Viridiplantae</taxon>
        <taxon>Streptophyta</taxon>
        <taxon>Embryophyta</taxon>
        <taxon>Tracheophyta</taxon>
        <taxon>Spermatophyta</taxon>
        <taxon>Magnoliopsida</taxon>
        <taxon>Nymphaeales</taxon>
        <taxon>Nymphaeaceae</taxon>
        <taxon>Nymphaea</taxon>
    </lineage>
</organism>
<keyword evidence="2" id="KW-0430">Lectin</keyword>
<name>A0A5K1HWJ3_9MAGN</name>
<evidence type="ECO:0000256" key="3">
    <source>
        <dbReference type="SAM" id="Phobius"/>
    </source>
</evidence>
<dbReference type="PANTHER" id="PTHR32401:SF51">
    <property type="entry name" value="NON-SPECIFIC SERINE_THREONINE PROTEIN KINASE"/>
    <property type="match status" value="1"/>
</dbReference>
<proteinExistence type="inferred from homology"/>
<evidence type="ECO:0000256" key="2">
    <source>
        <dbReference type="ARBA" id="ARBA00022734"/>
    </source>
</evidence>
<dbReference type="InterPro" id="IPR001220">
    <property type="entry name" value="Legume_lectin_dom"/>
</dbReference>
<dbReference type="InterPro" id="IPR013320">
    <property type="entry name" value="ConA-like_dom_sf"/>
</dbReference>
<dbReference type="Pfam" id="PF00139">
    <property type="entry name" value="Lectin_legB"/>
    <property type="match status" value="1"/>
</dbReference>
<protein>
    <recommendedName>
        <fullName evidence="4">Legume lectin domain-containing protein</fullName>
    </recommendedName>
</protein>
<evidence type="ECO:0000313" key="5">
    <source>
        <dbReference type="EMBL" id="VVW92336.1"/>
    </source>
</evidence>
<dbReference type="CDD" id="cd06899">
    <property type="entry name" value="lectin_legume_LecRK_Arcelin_ConA"/>
    <property type="match status" value="1"/>
</dbReference>
<dbReference type="EMBL" id="LR722454">
    <property type="protein sequence ID" value="VVW92336.1"/>
    <property type="molecule type" value="Genomic_DNA"/>
</dbReference>
<evidence type="ECO:0000259" key="4">
    <source>
        <dbReference type="Pfam" id="PF00139"/>
    </source>
</evidence>
<keyword evidence="3" id="KW-0472">Membrane</keyword>
<keyword evidence="3" id="KW-1133">Transmembrane helix</keyword>
<gene>
    <name evidence="5" type="ORF">NYM_LOCUS31165</name>
</gene>
<comment type="similarity">
    <text evidence="1">Belongs to the leguminous lectin family.</text>
</comment>
<dbReference type="SUPFAM" id="SSF49899">
    <property type="entry name" value="Concanavalin A-like lectins/glucanases"/>
    <property type="match status" value="1"/>
</dbReference>
<evidence type="ECO:0000256" key="1">
    <source>
        <dbReference type="ARBA" id="ARBA00007606"/>
    </source>
</evidence>
<reference evidence="5" key="1">
    <citation type="submission" date="2019-09" db="EMBL/GenBank/DDBJ databases">
        <authorList>
            <person name="Zhang L."/>
        </authorList>
    </citation>
    <scope>NUCLEOTIDE SEQUENCE</scope>
</reference>
<dbReference type="PANTHER" id="PTHR32401">
    <property type="entry name" value="CONCANAVALIN A-LIKE LECTIN FAMILY PROTEIN"/>
    <property type="match status" value="1"/>
</dbReference>
<dbReference type="Gene3D" id="2.60.120.200">
    <property type="match status" value="1"/>
</dbReference>
<feature type="transmembrane region" description="Helical" evidence="3">
    <location>
        <begin position="236"/>
        <end position="260"/>
    </location>
</feature>
<accession>A0A5K1HWJ3</accession>
<feature type="domain" description="Legume lectin" evidence="4">
    <location>
        <begin position="6"/>
        <end position="218"/>
    </location>
</feature>